<dbReference type="GO" id="GO:0043418">
    <property type="term" value="P:homocysteine catabolic process"/>
    <property type="evidence" value="ECO:0007669"/>
    <property type="project" value="TreeGrafter"/>
</dbReference>
<dbReference type="InterPro" id="IPR000169">
    <property type="entry name" value="Pept_cys_AS"/>
</dbReference>
<reference evidence="5" key="1">
    <citation type="submission" date="2019-08" db="EMBL/GenBank/DDBJ databases">
        <authorList>
            <person name="Kucharzyk K."/>
            <person name="Murdoch R.W."/>
            <person name="Higgins S."/>
            <person name="Loffler F."/>
        </authorList>
    </citation>
    <scope>NUCLEOTIDE SEQUENCE</scope>
</reference>
<gene>
    <name evidence="5" type="ORF">SDC9_20268</name>
</gene>
<dbReference type="GO" id="GO:0009636">
    <property type="term" value="P:response to toxic substance"/>
    <property type="evidence" value="ECO:0007669"/>
    <property type="project" value="TreeGrafter"/>
</dbReference>
<dbReference type="PANTHER" id="PTHR10363">
    <property type="entry name" value="BLEOMYCIN HYDROLASE"/>
    <property type="match status" value="1"/>
</dbReference>
<sequence>MKKLLIAVSILLLSSAFTSFAQGYIFTDVVKVPATPVKNQASSGTCWSYATAAFIESELLRNGKGEHDISEMFAVRINYLNKMNDNYLRRGNGNLGQGSLAHMFTNIVKRHGMIPQEAYNGINYQSELNNHRELNKYITAFSAAAVELKQKSPQYDILAESILDTYLGKVPEKFNYRGKEYTPLSFASEMGLNMDDYVEITSLSHIPFYEKSVIEVPDNWDFGRFWNVPLEDFMAIIDNSLSNGYAVCWDGDVSEKGFSHKNGVAINPVQENIEEALKFEKICKEISVDQKIRQTGYENFTTTDDHLMLLTGISKDQNGNKYYITKNSWGTERNSMGGYLNMSESFVRAKSISIMVHKNSIPKEIRKKLNF</sequence>
<dbReference type="PIRSF" id="PIRSF005700">
    <property type="entry name" value="PepC"/>
    <property type="match status" value="1"/>
</dbReference>
<evidence type="ECO:0000256" key="4">
    <source>
        <dbReference type="PIRNR" id="PIRNR005700"/>
    </source>
</evidence>
<dbReference type="AlphaFoldDB" id="A0A644U6A1"/>
<proteinExistence type="inferred from homology"/>
<comment type="caution">
    <text evidence="5">The sequence shown here is derived from an EMBL/GenBank/DDBJ whole genome shotgun (WGS) entry which is preliminary data.</text>
</comment>
<dbReference type="GO" id="GO:0070005">
    <property type="term" value="F:cysteine-type aminopeptidase activity"/>
    <property type="evidence" value="ECO:0007669"/>
    <property type="project" value="InterPro"/>
</dbReference>
<comment type="similarity">
    <text evidence="4">Belongs to the peptidase C1 family.</text>
</comment>
<keyword evidence="1 4" id="KW-0645">Protease</keyword>
<evidence type="ECO:0008006" key="6">
    <source>
        <dbReference type="Google" id="ProtNLM"/>
    </source>
</evidence>
<keyword evidence="2 4" id="KW-0378">Hydrolase</keyword>
<dbReference type="GO" id="GO:0005737">
    <property type="term" value="C:cytoplasm"/>
    <property type="evidence" value="ECO:0007669"/>
    <property type="project" value="TreeGrafter"/>
</dbReference>
<evidence type="ECO:0000256" key="3">
    <source>
        <dbReference type="ARBA" id="ARBA00022807"/>
    </source>
</evidence>
<dbReference type="SUPFAM" id="SSF54001">
    <property type="entry name" value="Cysteine proteinases"/>
    <property type="match status" value="1"/>
</dbReference>
<dbReference type="GO" id="GO:0006508">
    <property type="term" value="P:proteolysis"/>
    <property type="evidence" value="ECO:0007669"/>
    <property type="project" value="UniProtKB-KW"/>
</dbReference>
<dbReference type="Gene3D" id="3.90.70.10">
    <property type="entry name" value="Cysteine proteinases"/>
    <property type="match status" value="1"/>
</dbReference>
<dbReference type="InterPro" id="IPR004134">
    <property type="entry name" value="Peptidase_C1B"/>
</dbReference>
<protein>
    <recommendedName>
        <fullName evidence="6">Aminopeptidase</fullName>
    </recommendedName>
</protein>
<name>A0A644U6A1_9ZZZZ</name>
<dbReference type="InterPro" id="IPR038765">
    <property type="entry name" value="Papain-like_cys_pep_sf"/>
</dbReference>
<accession>A0A644U6A1</accession>
<evidence type="ECO:0000313" key="5">
    <source>
        <dbReference type="EMBL" id="MPL74456.1"/>
    </source>
</evidence>
<organism evidence="5">
    <name type="scientific">bioreactor metagenome</name>
    <dbReference type="NCBI Taxonomy" id="1076179"/>
    <lineage>
        <taxon>unclassified sequences</taxon>
        <taxon>metagenomes</taxon>
        <taxon>ecological metagenomes</taxon>
    </lineage>
</organism>
<dbReference type="Pfam" id="PF03051">
    <property type="entry name" value="Peptidase_C1_2"/>
    <property type="match status" value="1"/>
</dbReference>
<dbReference type="PANTHER" id="PTHR10363:SF2">
    <property type="entry name" value="BLEOMYCIN HYDROLASE"/>
    <property type="match status" value="1"/>
</dbReference>
<evidence type="ECO:0000256" key="2">
    <source>
        <dbReference type="ARBA" id="ARBA00022801"/>
    </source>
</evidence>
<dbReference type="EMBL" id="VSSQ01000080">
    <property type="protein sequence ID" value="MPL74456.1"/>
    <property type="molecule type" value="Genomic_DNA"/>
</dbReference>
<dbReference type="PROSITE" id="PS00139">
    <property type="entry name" value="THIOL_PROTEASE_CYS"/>
    <property type="match status" value="1"/>
</dbReference>
<evidence type="ECO:0000256" key="1">
    <source>
        <dbReference type="ARBA" id="ARBA00022670"/>
    </source>
</evidence>
<keyword evidence="3 4" id="KW-0788">Thiol protease</keyword>